<keyword evidence="1" id="KW-0175">Coiled coil</keyword>
<dbReference type="InterPro" id="IPR000008">
    <property type="entry name" value="C2_dom"/>
</dbReference>
<feature type="region of interest" description="Disordered" evidence="2">
    <location>
        <begin position="638"/>
        <end position="772"/>
    </location>
</feature>
<dbReference type="InterPro" id="IPR000626">
    <property type="entry name" value="Ubiquitin-like_dom"/>
</dbReference>
<protein>
    <submittedName>
        <fullName evidence="5">Membrane-associated protein, putative</fullName>
    </submittedName>
</protein>
<dbReference type="EMBL" id="CYKH01001399">
    <property type="protein sequence ID" value="CUG86819.1"/>
    <property type="molecule type" value="Genomic_DNA"/>
</dbReference>
<feature type="domain" description="C2" evidence="3">
    <location>
        <begin position="176"/>
        <end position="306"/>
    </location>
</feature>
<dbReference type="SUPFAM" id="SSF54236">
    <property type="entry name" value="Ubiquitin-like"/>
    <property type="match status" value="1"/>
</dbReference>
<feature type="compositionally biased region" description="Polar residues" evidence="2">
    <location>
        <begin position="744"/>
        <end position="768"/>
    </location>
</feature>
<accession>A0A0S4JBL0</accession>
<dbReference type="CDD" id="cd00030">
    <property type="entry name" value="C2"/>
    <property type="match status" value="1"/>
</dbReference>
<evidence type="ECO:0000256" key="1">
    <source>
        <dbReference type="SAM" id="Coils"/>
    </source>
</evidence>
<dbReference type="CDD" id="cd17039">
    <property type="entry name" value="Ubl_ubiquitin_like"/>
    <property type="match status" value="1"/>
</dbReference>
<dbReference type="PROSITE" id="PS50004">
    <property type="entry name" value="C2"/>
    <property type="match status" value="2"/>
</dbReference>
<dbReference type="Proteomes" id="UP000051952">
    <property type="component" value="Unassembled WGS sequence"/>
</dbReference>
<feature type="region of interest" description="Disordered" evidence="2">
    <location>
        <begin position="380"/>
        <end position="411"/>
    </location>
</feature>
<dbReference type="SUPFAM" id="SSF49562">
    <property type="entry name" value="C2 domain (Calcium/lipid-binding domain, CaLB)"/>
    <property type="match status" value="2"/>
</dbReference>
<dbReference type="InterPro" id="IPR035892">
    <property type="entry name" value="C2_domain_sf"/>
</dbReference>
<dbReference type="VEuPathDB" id="TriTrypDB:BSAL_00075"/>
<reference evidence="6" key="1">
    <citation type="submission" date="2015-09" db="EMBL/GenBank/DDBJ databases">
        <authorList>
            <consortium name="Pathogen Informatics"/>
        </authorList>
    </citation>
    <scope>NUCLEOTIDE SEQUENCE [LARGE SCALE GENOMIC DNA]</scope>
    <source>
        <strain evidence="6">Lake Konstanz</strain>
    </source>
</reference>
<proteinExistence type="predicted"/>
<keyword evidence="6" id="KW-1185">Reference proteome</keyword>
<feature type="domain" description="Ubiquitin-like" evidence="4">
    <location>
        <begin position="541"/>
        <end position="633"/>
    </location>
</feature>
<evidence type="ECO:0000259" key="3">
    <source>
        <dbReference type="PROSITE" id="PS50004"/>
    </source>
</evidence>
<dbReference type="Gene3D" id="2.60.40.150">
    <property type="entry name" value="C2 domain"/>
    <property type="match status" value="2"/>
</dbReference>
<feature type="domain" description="C2" evidence="3">
    <location>
        <begin position="19"/>
        <end position="145"/>
    </location>
</feature>
<feature type="compositionally biased region" description="Low complexity" evidence="2">
    <location>
        <begin position="394"/>
        <end position="406"/>
    </location>
</feature>
<feature type="compositionally biased region" description="Low complexity" evidence="2">
    <location>
        <begin position="682"/>
        <end position="696"/>
    </location>
</feature>
<feature type="coiled-coil region" evidence="1">
    <location>
        <begin position="788"/>
        <end position="862"/>
    </location>
</feature>
<evidence type="ECO:0000313" key="6">
    <source>
        <dbReference type="Proteomes" id="UP000051952"/>
    </source>
</evidence>
<gene>
    <name evidence="5" type="ORF">BSAL_00075</name>
</gene>
<evidence type="ECO:0000256" key="2">
    <source>
        <dbReference type="SAM" id="MobiDB-lite"/>
    </source>
</evidence>
<name>A0A0S4JBL0_BODSA</name>
<dbReference type="PROSITE" id="PS50053">
    <property type="entry name" value="UBIQUITIN_2"/>
    <property type="match status" value="1"/>
</dbReference>
<dbReference type="OrthoDB" id="262153at2759"/>
<evidence type="ECO:0000259" key="4">
    <source>
        <dbReference type="PROSITE" id="PS50053"/>
    </source>
</evidence>
<sequence>MSIVFDVLDGLLLTLLSLVTLTNARHLFTHRQMFERHVRVVVKGCQGLLNTDSEHLSELTDPVVAVFKDNVPNPVLITPLIINSCYPTWEESSAYADVFISDGTLLIFQVWHQNVDEKKGVFLGELRLTGDRLTELEGKIIDVLSSRPKEPNAKVKAASESETRSLGSIQIEYKPVPGEEPVDPLDATGSLILLGGLSVIEGRNLLKRDNGPEMLSDPYLTVSFRTKRRIVHRTETIPCTLNPKWAPNPQTATVVQLSAPATEPNPVLFVEAWNANPKPERDSCLGVCHIKIEDLDEGVQRLELHPRANEEDGVLKRMDGQLGWIVVEWKPVGPLAEKCRLRSESKRLGLMSGSDGIAKIAQWSPTELNEYLKRLRAGAPPEATKPVGTGAGGTTTTSALQGGLQTNSSPMPFDALTPFSPYYPHEDSNTRTSLIATASAPQHHALMAPASTNRADYEVGDPRLATVEMSDVVPIRVAYGTSFYDTQLRLDDPLSTLQAELEDVFLVHKDVQLIFHIGELKDVRVSLRRNGCLLLKGDPHIKLTMKVAKGPQRNLIFVFPDKREVALAVGESELVRAVKNQLCDEFQQERGLEELLEDPKEIRLLWRYNELNDRASLQYYNIPTNAKVNVARKPKFSFDQGKREEEAAEAHFRDEERRATSYRSSKEVKHTEHHGGGGGGYTSATSGGASKTTTKEYSYGPSTHTERKTTTVSTSGGGVGGSSARSKSADVNKRRPSPTRKPTDSQNKSSTSKPPRSSGAAESNSANQRPRGYYELDRDGTAIDDQELGFLRRTVNQLEQQVRQQTSTQGTIQQEMQERRIAKLEHDLTESENRYRDSLLRIAELESSVGRYQQLLQRATQMGLQ</sequence>
<dbReference type="InterPro" id="IPR029071">
    <property type="entry name" value="Ubiquitin-like_domsf"/>
</dbReference>
<dbReference type="SMART" id="SM00239">
    <property type="entry name" value="C2"/>
    <property type="match status" value="2"/>
</dbReference>
<dbReference type="Pfam" id="PF00168">
    <property type="entry name" value="C2"/>
    <property type="match status" value="2"/>
</dbReference>
<feature type="compositionally biased region" description="Basic and acidic residues" evidence="2">
    <location>
        <begin position="640"/>
        <end position="675"/>
    </location>
</feature>
<organism evidence="5 6">
    <name type="scientific">Bodo saltans</name>
    <name type="common">Flagellated protozoan</name>
    <dbReference type="NCBI Taxonomy" id="75058"/>
    <lineage>
        <taxon>Eukaryota</taxon>
        <taxon>Discoba</taxon>
        <taxon>Euglenozoa</taxon>
        <taxon>Kinetoplastea</taxon>
        <taxon>Metakinetoplastina</taxon>
        <taxon>Eubodonida</taxon>
        <taxon>Bodonidae</taxon>
        <taxon>Bodo</taxon>
    </lineage>
</organism>
<dbReference type="AlphaFoldDB" id="A0A0S4JBL0"/>
<evidence type="ECO:0000313" key="5">
    <source>
        <dbReference type="EMBL" id="CUG86819.1"/>
    </source>
</evidence>